<keyword evidence="2" id="KW-0812">Transmembrane</keyword>
<keyword evidence="2" id="KW-0472">Membrane</keyword>
<feature type="region of interest" description="Disordered" evidence="1">
    <location>
        <begin position="1"/>
        <end position="25"/>
    </location>
</feature>
<sequence length="503" mass="55187">MTDSSQIPAGDAATENTAFPDAAPASKNPLQGRFPSLGVGQRLSGPLARCAFVTVLTLFLLIPLGFVRDMVYDRMHLYQEATDNIASSWGREQTVSGPALIIPYQIWQDRKDKVTLKVNGKDEEKEVVTREYHTRYKVVLPSDLSFTTALDTEVRYRGIYKQTLYTAPMDIAGSFILPTSKNFSDNTTRIYWDQAWMSVGISDLKTIAEALPVRWAGKILDAYKPGAQAGNLLGPGFHTAIPLDGEDAGAKQSFSLRLTIRGSQGISFTPVGENTTILVKSAWPSPSFQGNLLPVERSIAEDGFTAKWAISNLTRTYPQIADLDSSAYKAGEYYRDNSRTSAGPSAITSFTAGVTLHEPVTLYRMVRRSVDYGILFIAVTFVALFTFELVSRQRMHLVQYAMVGLSMSLFYLVLLSLAEHSSFGLAFVAASAVTIAMNSLYVGAVLRSKGKGVLMGFLLAALYAVLFSLLRMEDFSLLMGTGLLLVMMAALMFATRKLPQQRG</sequence>
<dbReference type="Pfam" id="PF06123">
    <property type="entry name" value="CreD"/>
    <property type="match status" value="1"/>
</dbReference>
<dbReference type="AlphaFoldDB" id="A0A212K2J9"/>
<evidence type="ECO:0000313" key="3">
    <source>
        <dbReference type="EMBL" id="SBW05970.1"/>
    </source>
</evidence>
<dbReference type="InterPro" id="IPR010364">
    <property type="entry name" value="Uncharacterised_IM_CreD"/>
</dbReference>
<dbReference type="NCBIfam" id="NF008712">
    <property type="entry name" value="PRK11715.1-1"/>
    <property type="match status" value="1"/>
</dbReference>
<feature type="transmembrane region" description="Helical" evidence="2">
    <location>
        <begin position="397"/>
        <end position="417"/>
    </location>
</feature>
<reference evidence="3" key="1">
    <citation type="submission" date="2016-04" db="EMBL/GenBank/DDBJ databases">
        <authorList>
            <person name="Evans L.H."/>
            <person name="Alamgir A."/>
            <person name="Owens N."/>
            <person name="Weber N.D."/>
            <person name="Virtaneva K."/>
            <person name="Barbian K."/>
            <person name="Babar A."/>
            <person name="Rosenke K."/>
        </authorList>
    </citation>
    <scope>NUCLEOTIDE SEQUENCE</scope>
    <source>
        <strain evidence="3">86</strain>
    </source>
</reference>
<feature type="transmembrane region" description="Helical" evidence="2">
    <location>
        <begin position="453"/>
        <end position="470"/>
    </location>
</feature>
<dbReference type="GO" id="GO:0005886">
    <property type="term" value="C:plasma membrane"/>
    <property type="evidence" value="ECO:0007669"/>
    <property type="project" value="TreeGrafter"/>
</dbReference>
<feature type="transmembrane region" description="Helical" evidence="2">
    <location>
        <begin position="47"/>
        <end position="67"/>
    </location>
</feature>
<proteinExistence type="predicted"/>
<evidence type="ECO:0000256" key="2">
    <source>
        <dbReference type="SAM" id="Phobius"/>
    </source>
</evidence>
<dbReference type="PIRSF" id="PIRSF004548">
    <property type="entry name" value="CreD"/>
    <property type="match status" value="1"/>
</dbReference>
<dbReference type="EMBL" id="FLUQ01000002">
    <property type="protein sequence ID" value="SBW05970.1"/>
    <property type="molecule type" value="Genomic_DNA"/>
</dbReference>
<feature type="transmembrane region" description="Helical" evidence="2">
    <location>
        <begin position="476"/>
        <end position="494"/>
    </location>
</feature>
<protein>
    <submittedName>
        <fullName evidence="3">Putative Inner membrane protein CreD</fullName>
    </submittedName>
</protein>
<evidence type="ECO:0000256" key="1">
    <source>
        <dbReference type="SAM" id="MobiDB-lite"/>
    </source>
</evidence>
<name>A0A212K2J9_9DELT</name>
<dbReference type="PANTHER" id="PTHR30092:SF0">
    <property type="entry name" value="INNER MEMBRANE PROTEIN CRED"/>
    <property type="match status" value="1"/>
</dbReference>
<feature type="transmembrane region" description="Helical" evidence="2">
    <location>
        <begin position="423"/>
        <end position="446"/>
    </location>
</feature>
<dbReference type="PANTHER" id="PTHR30092">
    <property type="entry name" value="INNER MEMBRANE PROTEIN CRED"/>
    <property type="match status" value="1"/>
</dbReference>
<organism evidence="3">
    <name type="scientific">uncultured delta proteobacterium</name>
    <dbReference type="NCBI Taxonomy" id="34034"/>
    <lineage>
        <taxon>Bacteria</taxon>
        <taxon>Deltaproteobacteria</taxon>
        <taxon>environmental samples</taxon>
    </lineage>
</organism>
<gene>
    <name evidence="3" type="ORF">KL86DPRO_20580</name>
</gene>
<feature type="transmembrane region" description="Helical" evidence="2">
    <location>
        <begin position="372"/>
        <end position="390"/>
    </location>
</feature>
<accession>A0A212K2J9</accession>
<keyword evidence="2" id="KW-1133">Transmembrane helix</keyword>